<dbReference type="AlphaFoldDB" id="A0A6J4P7I7"/>
<name>A0A6J4P7I7_9ACTN</name>
<dbReference type="EMBL" id="CADCUY010000232">
    <property type="protein sequence ID" value="CAA9405590.1"/>
    <property type="molecule type" value="Genomic_DNA"/>
</dbReference>
<evidence type="ECO:0000256" key="1">
    <source>
        <dbReference type="SAM" id="MobiDB-lite"/>
    </source>
</evidence>
<evidence type="ECO:0008006" key="3">
    <source>
        <dbReference type="Google" id="ProtNLM"/>
    </source>
</evidence>
<organism evidence="2">
    <name type="scientific">uncultured Quadrisphaera sp</name>
    <dbReference type="NCBI Taxonomy" id="904978"/>
    <lineage>
        <taxon>Bacteria</taxon>
        <taxon>Bacillati</taxon>
        <taxon>Actinomycetota</taxon>
        <taxon>Actinomycetes</taxon>
        <taxon>Kineosporiales</taxon>
        <taxon>Kineosporiaceae</taxon>
        <taxon>Quadrisphaera</taxon>
        <taxon>environmental samples</taxon>
    </lineage>
</organism>
<proteinExistence type="predicted"/>
<sequence>MSAQDDAERVHAETRAAWRAWLLAHAATAERAWLVSWRSHTGRPVVGYDAAVTEALAVGWVDSVQRKVDEDRTMLYFCARRRGSAWSRPNKVRVEALEREGLMTDAGRRVVEAAKADGSWTLLDDVEDLVVPPDLAEAFARHPGAREHWEAFPRSPRRGILEWVAQARRPATRAQRVEQTAELAARGERANQWPRPGREGAG</sequence>
<protein>
    <recommendedName>
        <fullName evidence="3">Periplasmic membrane protein</fullName>
    </recommendedName>
</protein>
<dbReference type="Pfam" id="PF13376">
    <property type="entry name" value="OmdA"/>
    <property type="match status" value="1"/>
</dbReference>
<evidence type="ECO:0000313" key="2">
    <source>
        <dbReference type="EMBL" id="CAA9405590.1"/>
    </source>
</evidence>
<accession>A0A6J4P7I7</accession>
<reference evidence="2" key="1">
    <citation type="submission" date="2020-02" db="EMBL/GenBank/DDBJ databases">
        <authorList>
            <person name="Meier V. D."/>
        </authorList>
    </citation>
    <scope>NUCLEOTIDE SEQUENCE</scope>
    <source>
        <strain evidence="2">AVDCRST_MAG35</strain>
    </source>
</reference>
<gene>
    <name evidence="2" type="ORF">AVDCRST_MAG35-1135</name>
</gene>
<feature type="region of interest" description="Disordered" evidence="1">
    <location>
        <begin position="181"/>
        <end position="202"/>
    </location>
</feature>